<feature type="zinc finger region" description="C3H1-type" evidence="6">
    <location>
        <begin position="144"/>
        <end position="171"/>
    </location>
</feature>
<feature type="region of interest" description="Disordered" evidence="7">
    <location>
        <begin position="286"/>
        <end position="407"/>
    </location>
</feature>
<evidence type="ECO:0000313" key="10">
    <source>
        <dbReference type="Proteomes" id="UP000278807"/>
    </source>
</evidence>
<organism evidence="11">
    <name type="scientific">Rodentolepis nana</name>
    <name type="common">Dwarf tapeworm</name>
    <name type="synonym">Hymenolepis nana</name>
    <dbReference type="NCBI Taxonomy" id="102285"/>
    <lineage>
        <taxon>Eukaryota</taxon>
        <taxon>Metazoa</taxon>
        <taxon>Spiralia</taxon>
        <taxon>Lophotrochozoa</taxon>
        <taxon>Platyhelminthes</taxon>
        <taxon>Cestoda</taxon>
        <taxon>Eucestoda</taxon>
        <taxon>Cyclophyllidea</taxon>
        <taxon>Hymenolepididae</taxon>
        <taxon>Rodentolepis</taxon>
    </lineage>
</organism>
<reference evidence="9 10" key="2">
    <citation type="submission" date="2018-11" db="EMBL/GenBank/DDBJ databases">
        <authorList>
            <consortium name="Pathogen Informatics"/>
        </authorList>
    </citation>
    <scope>NUCLEOTIDE SEQUENCE [LARGE SCALE GENOMIC DNA]</scope>
</reference>
<name>A0A0R3T3Y1_RODNA</name>
<gene>
    <name evidence="9" type="ORF">HNAJ_LOCUS1746</name>
</gene>
<feature type="zinc finger region" description="C3H1-type" evidence="6">
    <location>
        <begin position="115"/>
        <end position="142"/>
    </location>
</feature>
<keyword evidence="4 6" id="KW-0863">Zinc-finger</keyword>
<dbReference type="OrthoDB" id="411372at2759"/>
<feature type="compositionally biased region" description="Basic and acidic residues" evidence="7">
    <location>
        <begin position="50"/>
        <end position="65"/>
    </location>
</feature>
<feature type="domain" description="C3H1-type" evidence="8">
    <location>
        <begin position="115"/>
        <end position="142"/>
    </location>
</feature>
<keyword evidence="3" id="KW-0677">Repeat</keyword>
<protein>
    <submittedName>
        <fullName evidence="11">Zinc finger CCCH domain-containing protein 6</fullName>
    </submittedName>
</protein>
<dbReference type="Gene3D" id="2.30.30.1190">
    <property type="match status" value="1"/>
</dbReference>
<evidence type="ECO:0000256" key="3">
    <source>
        <dbReference type="ARBA" id="ARBA00022737"/>
    </source>
</evidence>
<keyword evidence="1" id="KW-0597">Phosphoprotein</keyword>
<feature type="compositionally biased region" description="Basic residues" evidence="7">
    <location>
        <begin position="81"/>
        <end position="101"/>
    </location>
</feature>
<dbReference type="AlphaFoldDB" id="A0A0R3T3Y1"/>
<dbReference type="PROSITE" id="PS50103">
    <property type="entry name" value="ZF_C3H1"/>
    <property type="match status" value="3"/>
</dbReference>
<dbReference type="GO" id="GO:0045892">
    <property type="term" value="P:negative regulation of DNA-templated transcription"/>
    <property type="evidence" value="ECO:0007669"/>
    <property type="project" value="InterPro"/>
</dbReference>
<dbReference type="STRING" id="102285.A0A0R3T3Y1"/>
<feature type="region of interest" description="Disordered" evidence="7">
    <location>
        <begin position="28"/>
        <end position="113"/>
    </location>
</feature>
<evidence type="ECO:0000259" key="8">
    <source>
        <dbReference type="PROSITE" id="PS50103"/>
    </source>
</evidence>
<dbReference type="SUPFAM" id="SSF90229">
    <property type="entry name" value="CCCH zinc finger"/>
    <property type="match status" value="3"/>
</dbReference>
<keyword evidence="10" id="KW-1185">Reference proteome</keyword>
<dbReference type="InterPro" id="IPR045124">
    <property type="entry name" value="Su(sable)-like"/>
</dbReference>
<dbReference type="GO" id="GO:0008270">
    <property type="term" value="F:zinc ion binding"/>
    <property type="evidence" value="ECO:0007669"/>
    <property type="project" value="UniProtKB-KW"/>
</dbReference>
<evidence type="ECO:0000313" key="9">
    <source>
        <dbReference type="EMBL" id="VDN97605.1"/>
    </source>
</evidence>
<evidence type="ECO:0000256" key="1">
    <source>
        <dbReference type="ARBA" id="ARBA00022553"/>
    </source>
</evidence>
<evidence type="ECO:0000256" key="2">
    <source>
        <dbReference type="ARBA" id="ARBA00022723"/>
    </source>
</evidence>
<evidence type="ECO:0000256" key="6">
    <source>
        <dbReference type="PROSITE-ProRule" id="PRU00723"/>
    </source>
</evidence>
<dbReference type="InterPro" id="IPR000571">
    <property type="entry name" value="Znf_CCCH"/>
</dbReference>
<feature type="compositionally biased region" description="Low complexity" evidence="7">
    <location>
        <begin position="302"/>
        <end position="314"/>
    </location>
</feature>
<dbReference type="InterPro" id="IPR054361">
    <property type="entry name" value="Znf-CCCH_ZC3H4/6/8"/>
</dbReference>
<dbReference type="InterPro" id="IPR036855">
    <property type="entry name" value="Znf_CCCH_sf"/>
</dbReference>
<evidence type="ECO:0000313" key="11">
    <source>
        <dbReference type="WBParaSite" id="HNAJ_0000174701-mRNA-1"/>
    </source>
</evidence>
<keyword evidence="5 6" id="KW-0862">Zinc</keyword>
<feature type="zinc finger region" description="C3H1-type" evidence="6">
    <location>
        <begin position="172"/>
        <end position="195"/>
    </location>
</feature>
<proteinExistence type="predicted"/>
<dbReference type="GO" id="GO:0003723">
    <property type="term" value="F:RNA binding"/>
    <property type="evidence" value="ECO:0007669"/>
    <property type="project" value="InterPro"/>
</dbReference>
<dbReference type="WBParaSite" id="HNAJ_0000174701-mRNA-1">
    <property type="protein sequence ID" value="HNAJ_0000174701-mRNA-1"/>
    <property type="gene ID" value="HNAJ_0000174701"/>
</dbReference>
<keyword evidence="2 6" id="KW-0479">Metal-binding</keyword>
<dbReference type="PANTHER" id="PTHR13119:SF12">
    <property type="entry name" value="PROTEIN SUPPRESSOR OF SABLE"/>
    <property type="match status" value="1"/>
</dbReference>
<dbReference type="SMART" id="SM00356">
    <property type="entry name" value="ZnF_C3H1"/>
    <property type="match status" value="3"/>
</dbReference>
<feature type="domain" description="C3H1-type" evidence="8">
    <location>
        <begin position="172"/>
        <end position="195"/>
    </location>
</feature>
<feature type="compositionally biased region" description="Basic and acidic residues" evidence="7">
    <location>
        <begin position="378"/>
        <end position="388"/>
    </location>
</feature>
<dbReference type="Pfam" id="PF22623">
    <property type="entry name" value="zf-CCCH_9"/>
    <property type="match status" value="1"/>
</dbReference>
<evidence type="ECO:0000256" key="4">
    <source>
        <dbReference type="ARBA" id="ARBA00022771"/>
    </source>
</evidence>
<dbReference type="Gene3D" id="3.30.1370.210">
    <property type="match status" value="1"/>
</dbReference>
<sequence>MNSDPDYEEGEVNDLSDFEEGNICCNEAHSPLDSRFCDDSLSSRVRGRNNKRDKYRGLDSRHVDVGRGSPVKYTFDDGLSPRHRATSRGSHAKSNRKRKRRQQDTNSIEKPPPMKKEKLKCRFYMEGRCHKGLECPYSHDFLPAKKKDLCKFYAVGSCSKGPTCPFMHSEFPCKFFHLKNNCYHGNNCKFSHTPLSPDSRAMLERYVDEIEKKKSITVEDPGLVVDQPEYPNDLSSLPITEPNGDVDYRQVVPSGSPVAPNGSQFPLFRGPGPRPPIEPHYFRPYGDGSPQIPPRGYGQPLPYRGPYQPSYGYRPGPPPYPQVRGPHIPPGNRRHPRHQFSYPQRFRPSMFNNGEEDFFNESTMQDDDYRQDTSGPNRQKDQEEHSKSFEASSPQATSTIDQPDIPEMTVSKDNIVCTSNDKLGFREAVATFCWRLIPIEFDFSARQKPPPAANAAPNDPRLKVRPQLPVLINIPNVVSMETKQTEQLVSQPERRKRPKLELNECANPLLTAGMTKPSSTPVAYSRILDPRLIKRQQVEPEKPKSIETSTSASSNNDDDDDSSLTPKPLRLSLSPQRQ</sequence>
<evidence type="ECO:0000256" key="7">
    <source>
        <dbReference type="SAM" id="MobiDB-lite"/>
    </source>
</evidence>
<dbReference type="GO" id="GO:0005634">
    <property type="term" value="C:nucleus"/>
    <property type="evidence" value="ECO:0007669"/>
    <property type="project" value="TreeGrafter"/>
</dbReference>
<dbReference type="PANTHER" id="PTHR13119">
    <property type="entry name" value="ZINC FINGER CCCH DOMAIN-CONTAINING PROTEI"/>
    <property type="match status" value="1"/>
</dbReference>
<feature type="compositionally biased region" description="Polar residues" evidence="7">
    <location>
        <begin position="389"/>
        <end position="401"/>
    </location>
</feature>
<feature type="domain" description="C3H1-type" evidence="8">
    <location>
        <begin position="144"/>
        <end position="171"/>
    </location>
</feature>
<feature type="compositionally biased region" description="Basic and acidic residues" evidence="7">
    <location>
        <begin position="530"/>
        <end position="545"/>
    </location>
</feature>
<reference evidence="11" key="1">
    <citation type="submission" date="2017-02" db="UniProtKB">
        <authorList>
            <consortium name="WormBaseParasite"/>
        </authorList>
    </citation>
    <scope>IDENTIFICATION</scope>
</reference>
<dbReference type="Proteomes" id="UP000278807">
    <property type="component" value="Unassembled WGS sequence"/>
</dbReference>
<evidence type="ECO:0000256" key="5">
    <source>
        <dbReference type="ARBA" id="ARBA00022833"/>
    </source>
</evidence>
<dbReference type="Pfam" id="PF00642">
    <property type="entry name" value="zf-CCCH"/>
    <property type="match status" value="1"/>
</dbReference>
<dbReference type="Pfam" id="PF14608">
    <property type="entry name" value="zf-CCCH_2"/>
    <property type="match status" value="1"/>
</dbReference>
<feature type="region of interest" description="Disordered" evidence="7">
    <location>
        <begin position="530"/>
        <end position="578"/>
    </location>
</feature>
<dbReference type="EMBL" id="UZAE01000723">
    <property type="protein sequence ID" value="VDN97605.1"/>
    <property type="molecule type" value="Genomic_DNA"/>
</dbReference>
<accession>A0A0R3T3Y1</accession>